<dbReference type="Gene3D" id="3.90.180.10">
    <property type="entry name" value="Medium-chain alcohol dehydrogenases, catalytic domain"/>
    <property type="match status" value="1"/>
</dbReference>
<protein>
    <recommendedName>
        <fullName evidence="3">Enoyl reductase (ER) domain-containing protein</fullName>
    </recommendedName>
</protein>
<dbReference type="PANTHER" id="PTHR45348">
    <property type="entry name" value="HYPOTHETICAL OXIDOREDUCTASE (EUROFUNG)"/>
    <property type="match status" value="1"/>
</dbReference>
<dbReference type="CDD" id="cd08249">
    <property type="entry name" value="enoyl_reductase_like"/>
    <property type="match status" value="1"/>
</dbReference>
<name>A0A2K0VUY0_GIBNY</name>
<keyword evidence="2" id="KW-0560">Oxidoreductase</keyword>
<dbReference type="InterPro" id="IPR020843">
    <property type="entry name" value="ER"/>
</dbReference>
<dbReference type="SUPFAM" id="SSF51735">
    <property type="entry name" value="NAD(P)-binding Rossmann-fold domains"/>
    <property type="match status" value="1"/>
</dbReference>
<evidence type="ECO:0000256" key="1">
    <source>
        <dbReference type="ARBA" id="ARBA00008072"/>
    </source>
</evidence>
<proteinExistence type="inferred from homology"/>
<dbReference type="SUPFAM" id="SSF50129">
    <property type="entry name" value="GroES-like"/>
    <property type="match status" value="1"/>
</dbReference>
<dbReference type="AlphaFoldDB" id="A0A2K0VUY0"/>
<evidence type="ECO:0000256" key="2">
    <source>
        <dbReference type="ARBA" id="ARBA00023002"/>
    </source>
</evidence>
<dbReference type="OrthoDB" id="9992527at2759"/>
<feature type="domain" description="Enoyl reductase (ER)" evidence="3">
    <location>
        <begin position="31"/>
        <end position="359"/>
    </location>
</feature>
<organism evidence="4 5">
    <name type="scientific">Gibberella nygamai</name>
    <name type="common">Bean root rot disease fungus</name>
    <name type="synonym">Fusarium nygamai</name>
    <dbReference type="NCBI Taxonomy" id="42673"/>
    <lineage>
        <taxon>Eukaryota</taxon>
        <taxon>Fungi</taxon>
        <taxon>Dikarya</taxon>
        <taxon>Ascomycota</taxon>
        <taxon>Pezizomycotina</taxon>
        <taxon>Sordariomycetes</taxon>
        <taxon>Hypocreomycetidae</taxon>
        <taxon>Hypocreales</taxon>
        <taxon>Nectriaceae</taxon>
        <taxon>Fusarium</taxon>
        <taxon>Fusarium fujikuroi species complex</taxon>
    </lineage>
</organism>
<dbReference type="InterPro" id="IPR011032">
    <property type="entry name" value="GroES-like_sf"/>
</dbReference>
<dbReference type="InterPro" id="IPR036291">
    <property type="entry name" value="NAD(P)-bd_dom_sf"/>
</dbReference>
<dbReference type="InterPro" id="IPR047122">
    <property type="entry name" value="Trans-enoyl_RdTase-like"/>
</dbReference>
<gene>
    <name evidence="4" type="ORF">FNYG_12789</name>
</gene>
<dbReference type="GO" id="GO:0016651">
    <property type="term" value="F:oxidoreductase activity, acting on NAD(P)H"/>
    <property type="evidence" value="ECO:0007669"/>
    <property type="project" value="InterPro"/>
</dbReference>
<dbReference type="InterPro" id="IPR013154">
    <property type="entry name" value="ADH-like_N"/>
</dbReference>
<dbReference type="PANTHER" id="PTHR45348:SF7">
    <property type="entry name" value="ZINC BINDING OXIDOREDUCTASE, PUTATIVE-RELATED"/>
    <property type="match status" value="1"/>
</dbReference>
<dbReference type="Pfam" id="PF08240">
    <property type="entry name" value="ADH_N"/>
    <property type="match status" value="1"/>
</dbReference>
<dbReference type="InterPro" id="IPR013149">
    <property type="entry name" value="ADH-like_C"/>
</dbReference>
<evidence type="ECO:0000259" key="3">
    <source>
        <dbReference type="SMART" id="SM00829"/>
    </source>
</evidence>
<evidence type="ECO:0000313" key="5">
    <source>
        <dbReference type="Proteomes" id="UP000236664"/>
    </source>
</evidence>
<comment type="caution">
    <text evidence="4">The sequence shown here is derived from an EMBL/GenBank/DDBJ whole genome shotgun (WGS) entry which is preliminary data.</text>
</comment>
<sequence>MATMKALVSNRSIVTRLINATRSKAIGGQGGRVQDNVPIPSITPNEILVKVKAVALNPTDFKHLDIISPPNSIIGCDYAGVVHQVGDSAKDKWKIGDRVAGAVHGGLYPDKGAFAEYLKIDADLAWKVPEGISDTEATTYGVSAVTAMLVLNVLHGVPFLDTKPVSPKDEAIFIYAGSTSAGLYNIQLAKAAGYTVVTTASPRSTQLVKQYGADAVFEYNSPSVAEDIIKEYPKITKAVDCFSEGKSTSVCAAVLKPNGGKVVTLLPNGKSSTPGVTYDLVMSYTAMGHAFQWLPPIGPKFEARPQDRAALVRFYETLPQITHILKPIPTIQLKNGFDGIFEGLDKLRAGQVAGGKLVVRFDVRE</sequence>
<evidence type="ECO:0000313" key="4">
    <source>
        <dbReference type="EMBL" id="PNP73830.1"/>
    </source>
</evidence>
<dbReference type="Proteomes" id="UP000236664">
    <property type="component" value="Unassembled WGS sequence"/>
</dbReference>
<reference evidence="4 5" key="1">
    <citation type="submission" date="2017-06" db="EMBL/GenBank/DDBJ databases">
        <title>Genome of Fusarium nygamai isolate CS10214.</title>
        <authorList>
            <person name="Gardiner D.M."/>
            <person name="Obanor F."/>
            <person name="Kazan K."/>
        </authorList>
    </citation>
    <scope>NUCLEOTIDE SEQUENCE [LARGE SCALE GENOMIC DNA]</scope>
    <source>
        <strain evidence="4 5">CS10214</strain>
    </source>
</reference>
<dbReference type="EMBL" id="MTQA01000241">
    <property type="protein sequence ID" value="PNP73830.1"/>
    <property type="molecule type" value="Genomic_DNA"/>
</dbReference>
<accession>A0A2K0VUY0</accession>
<dbReference type="Gene3D" id="3.40.50.720">
    <property type="entry name" value="NAD(P)-binding Rossmann-like Domain"/>
    <property type="match status" value="1"/>
</dbReference>
<dbReference type="Pfam" id="PF00107">
    <property type="entry name" value="ADH_zinc_N"/>
    <property type="match status" value="1"/>
</dbReference>
<comment type="similarity">
    <text evidence="1">Belongs to the zinc-containing alcohol dehydrogenase family.</text>
</comment>
<dbReference type="SMART" id="SM00829">
    <property type="entry name" value="PKS_ER"/>
    <property type="match status" value="1"/>
</dbReference>
<dbReference type="STRING" id="42673.A0A2K0VUY0"/>
<keyword evidence="5" id="KW-1185">Reference proteome</keyword>